<sequence length="353" mass="40571">MKNYNLSLILTFCLLVLNGQMLKCQTTKDYLIETVAFYNVENLFDTVDDTLTFDDDRTALGKDRWTEERYRRKIKNIAKVLSEIGAAESKNAPAIIGLCEIENRLVLEELIADPSLVPYHYGIIHYDSPDERGIDVALIYQKKAFTPLNSQTRKLMIYDADKRDYTRDQLVVNGLLQGEEIYFIVNHWPSRSGGEAKSSYKREKAAALNKKIIDSIYRIDPLAKIIGMGDFNDDPSNKSFKKFLQTKAEINGLQEKELYNPMENMLKKGKGSLAYRDSWNLFDQIYVNQSLVSKNFSGFQFFKAGIFNPPYLVTPGGQFKGYPYRTYGSSGYEPGYSDHFPVYIYLIRELKPD</sequence>
<reference evidence="2 3" key="1">
    <citation type="submission" date="2019-07" db="EMBL/GenBank/DDBJ databases">
        <title>Gramella aestuarii sp. nov., isolated from a tidal flat, and emended description of Gramella echinicola.</title>
        <authorList>
            <person name="Liu L."/>
        </authorList>
    </citation>
    <scope>NUCLEOTIDE SEQUENCE [LARGE SCALE GENOMIC DNA]</scope>
    <source>
        <strain evidence="2 3">BS12</strain>
    </source>
</reference>
<dbReference type="AlphaFoldDB" id="A0A7K1LQZ5"/>
<dbReference type="Proteomes" id="UP000460416">
    <property type="component" value="Unassembled WGS sequence"/>
</dbReference>
<dbReference type="PANTHER" id="PTHR42834">
    <property type="entry name" value="ENDONUCLEASE/EXONUCLEASE/PHOSPHATASE FAMILY PROTEIN (AFU_ORTHOLOGUE AFUA_3G09210)"/>
    <property type="match status" value="1"/>
</dbReference>
<gene>
    <name evidence="2" type="ORF">FLP08_11635</name>
</gene>
<dbReference type="RefSeq" id="WP_156276921.1">
    <property type="nucleotide sequence ID" value="NZ_BAABGI010000001.1"/>
</dbReference>
<evidence type="ECO:0000313" key="2">
    <source>
        <dbReference type="EMBL" id="MUP43229.1"/>
    </source>
</evidence>
<organism evidence="2 3">
    <name type="scientific">Christiangramia aestuarii</name>
    <dbReference type="NCBI Taxonomy" id="1028746"/>
    <lineage>
        <taxon>Bacteria</taxon>
        <taxon>Pseudomonadati</taxon>
        <taxon>Bacteroidota</taxon>
        <taxon>Flavobacteriia</taxon>
        <taxon>Flavobacteriales</taxon>
        <taxon>Flavobacteriaceae</taxon>
        <taxon>Christiangramia</taxon>
    </lineage>
</organism>
<dbReference type="GO" id="GO:0004527">
    <property type="term" value="F:exonuclease activity"/>
    <property type="evidence" value="ECO:0007669"/>
    <property type="project" value="UniProtKB-KW"/>
</dbReference>
<dbReference type="InterPro" id="IPR005135">
    <property type="entry name" value="Endo/exonuclease/phosphatase"/>
</dbReference>
<keyword evidence="3" id="KW-1185">Reference proteome</keyword>
<protein>
    <submittedName>
        <fullName evidence="2">Endonuclease/exonuclease/phosphatase family protein</fullName>
    </submittedName>
</protein>
<feature type="domain" description="Endonuclease/exonuclease/phosphatase" evidence="1">
    <location>
        <begin position="34"/>
        <end position="347"/>
    </location>
</feature>
<dbReference type="SUPFAM" id="SSF56219">
    <property type="entry name" value="DNase I-like"/>
    <property type="match status" value="1"/>
</dbReference>
<keyword evidence="2" id="KW-0269">Exonuclease</keyword>
<keyword evidence="2" id="KW-0378">Hydrolase</keyword>
<dbReference type="InterPro" id="IPR036691">
    <property type="entry name" value="Endo/exonu/phosph_ase_sf"/>
</dbReference>
<dbReference type="OrthoDB" id="9802724at2"/>
<dbReference type="GO" id="GO:0004519">
    <property type="term" value="F:endonuclease activity"/>
    <property type="evidence" value="ECO:0007669"/>
    <property type="project" value="UniProtKB-KW"/>
</dbReference>
<name>A0A7K1LQZ5_9FLAO</name>
<accession>A0A7K1LQZ5</accession>
<keyword evidence="2" id="KW-0540">Nuclease</keyword>
<dbReference type="Pfam" id="PF19580">
    <property type="entry name" value="Exo_endo_phos_3"/>
    <property type="match status" value="1"/>
</dbReference>
<dbReference type="PANTHER" id="PTHR42834:SF1">
    <property type="entry name" value="ENDONUCLEASE_EXONUCLEASE_PHOSPHATASE FAMILY PROTEIN (AFU_ORTHOLOGUE AFUA_3G09210)"/>
    <property type="match status" value="1"/>
</dbReference>
<dbReference type="Gene3D" id="3.60.10.10">
    <property type="entry name" value="Endonuclease/exonuclease/phosphatase"/>
    <property type="match status" value="1"/>
</dbReference>
<evidence type="ECO:0000313" key="3">
    <source>
        <dbReference type="Proteomes" id="UP000460416"/>
    </source>
</evidence>
<proteinExistence type="predicted"/>
<dbReference type="EMBL" id="VJVW01000004">
    <property type="protein sequence ID" value="MUP43229.1"/>
    <property type="molecule type" value="Genomic_DNA"/>
</dbReference>
<keyword evidence="2" id="KW-0255">Endonuclease</keyword>
<comment type="caution">
    <text evidence="2">The sequence shown here is derived from an EMBL/GenBank/DDBJ whole genome shotgun (WGS) entry which is preliminary data.</text>
</comment>
<evidence type="ECO:0000259" key="1">
    <source>
        <dbReference type="Pfam" id="PF19580"/>
    </source>
</evidence>